<dbReference type="GO" id="GO:0001221">
    <property type="term" value="F:transcription coregulator binding"/>
    <property type="evidence" value="ECO:0007669"/>
    <property type="project" value="TreeGrafter"/>
</dbReference>
<dbReference type="Ensembl" id="ENSLACT00000020113.2">
    <property type="protein sequence ID" value="ENSLACP00000019975.2"/>
    <property type="gene ID" value="ENSLACG00000017558.2"/>
</dbReference>
<dbReference type="GO" id="GO:0003714">
    <property type="term" value="F:transcription corepressor activity"/>
    <property type="evidence" value="ECO:0007669"/>
    <property type="project" value="InterPro"/>
</dbReference>
<dbReference type="InParanoid" id="H3BDK4"/>
<evidence type="ECO:0000313" key="9">
    <source>
        <dbReference type="Ensembl" id="ENSLACP00000019975.2"/>
    </source>
</evidence>
<dbReference type="STRING" id="7897.ENSLACP00000019975"/>
<keyword evidence="4" id="KW-0539">Nucleus</keyword>
<gene>
    <name evidence="9" type="primary">LOC102357156</name>
</gene>
<dbReference type="GO" id="GO:0005634">
    <property type="term" value="C:nucleus"/>
    <property type="evidence" value="ECO:0007669"/>
    <property type="project" value="UniProtKB-SubCell"/>
</dbReference>
<evidence type="ECO:0000256" key="5">
    <source>
        <dbReference type="RuleBase" id="RU003719"/>
    </source>
</evidence>
<dbReference type="EMBL" id="AFYH01039572">
    <property type="status" value="NOT_ANNOTATED_CDS"/>
    <property type="molecule type" value="Genomic_DNA"/>
</dbReference>
<evidence type="ECO:0000259" key="8">
    <source>
        <dbReference type="Pfam" id="PF02826"/>
    </source>
</evidence>
<evidence type="ECO:0008006" key="11">
    <source>
        <dbReference type="Google" id="ProtNLM"/>
    </source>
</evidence>
<dbReference type="InterPro" id="IPR051638">
    <property type="entry name" value="CTBP_dehydrogenase"/>
</dbReference>
<comment type="similarity">
    <text evidence="2 5">Belongs to the D-isomer specific 2-hydroxyacid dehydrogenase family.</text>
</comment>
<dbReference type="KEGG" id="lcm:102357156"/>
<dbReference type="EMBL" id="AFYH01039573">
    <property type="status" value="NOT_ANNOTATED_CDS"/>
    <property type="molecule type" value="Genomic_DNA"/>
</dbReference>
<dbReference type="EMBL" id="AFYH01039571">
    <property type="status" value="NOT_ANNOTATED_CDS"/>
    <property type="molecule type" value="Genomic_DNA"/>
</dbReference>
<proteinExistence type="inferred from homology"/>
<feature type="region of interest" description="Disordered" evidence="6">
    <location>
        <begin position="419"/>
        <end position="445"/>
    </location>
</feature>
<evidence type="ECO:0000256" key="1">
    <source>
        <dbReference type="ARBA" id="ARBA00004123"/>
    </source>
</evidence>
<evidence type="ECO:0000256" key="3">
    <source>
        <dbReference type="ARBA" id="ARBA00023002"/>
    </source>
</evidence>
<sequence>MDKHKVKRQRLDRICEGIRPPILNGPMHPRPLVALLDGRDCTVEMPILKDVATVAFCDAQSTQEIHEKVLNEAVGALMYHTITLSRDDLEKFKALRIIVRIGSGYDNIDIKAAAELGVAVCNIPSSSVEETADSTLCHILNLYRRVTWLHQAMREGTRATSVEQIREVAGGAARVRGETLGIIGLGRVGQAVALRAKVFGFSVIFYDPYLPDGVERSLGLQRMSTLQDLLMHSDCVTLHCSLNEHNHHLINDFTIKQIRQGAFLVNTARGGLVDEKALAQALKEGRIRGAALDVHESEPFSFSQSPLKDAPNLICTPHTAWYSEQASIEAREEAAKEVRKAITGRIPDSLRNCINKEFFMTPTQWSNIDPAAVHPELNGSGAYRFPAGVVGVTAAGIPGAVVEGIVAGSLPLTHGIPSVVHPTAHASSPGQTTKPEADREIPADQ</sequence>
<dbReference type="SUPFAM" id="SSF52283">
    <property type="entry name" value="Formate/glycerate dehydrogenase catalytic domain-like"/>
    <property type="match status" value="1"/>
</dbReference>
<dbReference type="CDD" id="cd05299">
    <property type="entry name" value="CtBP_dh"/>
    <property type="match status" value="1"/>
</dbReference>
<dbReference type="eggNOG" id="KOG0067">
    <property type="taxonomic scope" value="Eukaryota"/>
</dbReference>
<dbReference type="RefSeq" id="XP_014341827.1">
    <property type="nucleotide sequence ID" value="XM_014486341.2"/>
</dbReference>
<dbReference type="Bgee" id="ENSLACG00000017558">
    <property type="expression patterns" value="Expressed in pelvic fin"/>
</dbReference>
<dbReference type="Gene3D" id="3.40.50.720">
    <property type="entry name" value="NAD(P)-binding Rossmann-like Domain"/>
    <property type="match status" value="2"/>
</dbReference>
<evidence type="ECO:0000259" key="7">
    <source>
        <dbReference type="Pfam" id="PF00389"/>
    </source>
</evidence>
<evidence type="ECO:0000256" key="6">
    <source>
        <dbReference type="SAM" id="MobiDB-lite"/>
    </source>
</evidence>
<dbReference type="InterPro" id="IPR006140">
    <property type="entry name" value="D-isomer_DH_NAD-bd"/>
</dbReference>
<feature type="domain" description="D-isomer specific 2-hydroxyacid dehydrogenase catalytic" evidence="7">
    <location>
        <begin position="41"/>
        <end position="349"/>
    </location>
</feature>
<dbReference type="PANTHER" id="PTHR46029:SF1">
    <property type="entry name" value="C-TERMINAL BINDING PROTEIN-LIKE"/>
    <property type="match status" value="1"/>
</dbReference>
<dbReference type="InterPro" id="IPR036291">
    <property type="entry name" value="NAD(P)-bd_dom_sf"/>
</dbReference>
<evidence type="ECO:0000313" key="10">
    <source>
        <dbReference type="Proteomes" id="UP000008672"/>
    </source>
</evidence>
<reference evidence="9" key="2">
    <citation type="submission" date="2025-08" db="UniProtKB">
        <authorList>
            <consortium name="Ensembl"/>
        </authorList>
    </citation>
    <scope>IDENTIFICATION</scope>
</reference>
<dbReference type="HOGENOM" id="CLU_019796_1_3_1"/>
<dbReference type="GeneID" id="102357156"/>
<comment type="subcellular location">
    <subcellularLocation>
        <location evidence="1">Nucleus</location>
    </subcellularLocation>
</comment>
<reference evidence="10" key="1">
    <citation type="submission" date="2011-08" db="EMBL/GenBank/DDBJ databases">
        <title>The draft genome of Latimeria chalumnae.</title>
        <authorList>
            <person name="Di Palma F."/>
            <person name="Alfoldi J."/>
            <person name="Johnson J."/>
            <person name="Berlin A."/>
            <person name="Gnerre S."/>
            <person name="Jaffe D."/>
            <person name="MacCallum I."/>
            <person name="Young S."/>
            <person name="Walker B.J."/>
            <person name="Lander E."/>
            <person name="Lindblad-Toh K."/>
        </authorList>
    </citation>
    <scope>NUCLEOTIDE SEQUENCE [LARGE SCALE GENOMIC DNA]</scope>
    <source>
        <strain evidence="10">Wild caught</strain>
    </source>
</reference>
<dbReference type="OrthoDB" id="9991913at2759"/>
<dbReference type="GO" id="GO:0140297">
    <property type="term" value="F:DNA-binding transcription factor binding"/>
    <property type="evidence" value="ECO:0007669"/>
    <property type="project" value="TreeGrafter"/>
</dbReference>
<dbReference type="PROSITE" id="PS00065">
    <property type="entry name" value="D_2_HYDROXYACID_DH_1"/>
    <property type="match status" value="1"/>
</dbReference>
<dbReference type="Proteomes" id="UP000008672">
    <property type="component" value="Unassembled WGS sequence"/>
</dbReference>
<dbReference type="PANTHER" id="PTHR46029">
    <property type="entry name" value="C-TERMINAL-BINDING PROTEIN"/>
    <property type="match status" value="1"/>
</dbReference>
<dbReference type="RefSeq" id="XP_064422951.1">
    <property type="nucleotide sequence ID" value="XM_064566881.1"/>
</dbReference>
<dbReference type="EMBL" id="AFYH01039570">
    <property type="status" value="NOT_ANNOTATED_CDS"/>
    <property type="molecule type" value="Genomic_DNA"/>
</dbReference>
<dbReference type="Pfam" id="PF02826">
    <property type="entry name" value="2-Hacid_dh_C"/>
    <property type="match status" value="1"/>
</dbReference>
<dbReference type="GO" id="GO:0016616">
    <property type="term" value="F:oxidoreductase activity, acting on the CH-OH group of donors, NAD or NADP as acceptor"/>
    <property type="evidence" value="ECO:0007669"/>
    <property type="project" value="InterPro"/>
</dbReference>
<dbReference type="AlphaFoldDB" id="H3BDK4"/>
<dbReference type="GO" id="GO:0003713">
    <property type="term" value="F:transcription coactivator activity"/>
    <property type="evidence" value="ECO:0007669"/>
    <property type="project" value="TreeGrafter"/>
</dbReference>
<reference evidence="9" key="3">
    <citation type="submission" date="2025-09" db="UniProtKB">
        <authorList>
            <consortium name="Ensembl"/>
        </authorList>
    </citation>
    <scope>IDENTIFICATION</scope>
</reference>
<dbReference type="FunFam" id="3.40.50.720:FF:000012">
    <property type="entry name" value="C-terminal-binding protein 2 isoform 1"/>
    <property type="match status" value="1"/>
</dbReference>
<feature type="domain" description="D-isomer specific 2-hydroxyacid dehydrogenase NAD-binding" evidence="8">
    <location>
        <begin position="138"/>
        <end position="320"/>
    </location>
</feature>
<feature type="compositionally biased region" description="Polar residues" evidence="6">
    <location>
        <begin position="425"/>
        <end position="434"/>
    </location>
</feature>
<dbReference type="OMA" id="PMDRHKV"/>
<dbReference type="GO" id="GO:0006357">
    <property type="term" value="P:regulation of transcription by RNA polymerase II"/>
    <property type="evidence" value="ECO:0007669"/>
    <property type="project" value="TreeGrafter"/>
</dbReference>
<dbReference type="InterPro" id="IPR029752">
    <property type="entry name" value="D-isomer_DH_CS1"/>
</dbReference>
<dbReference type="GO" id="GO:0051287">
    <property type="term" value="F:NAD binding"/>
    <property type="evidence" value="ECO:0007669"/>
    <property type="project" value="InterPro"/>
</dbReference>
<dbReference type="InterPro" id="IPR043322">
    <property type="entry name" value="CtBP"/>
</dbReference>
<dbReference type="GeneTree" id="ENSGT00940000166081"/>
<evidence type="ECO:0000256" key="2">
    <source>
        <dbReference type="ARBA" id="ARBA00005854"/>
    </source>
</evidence>
<feature type="compositionally biased region" description="Basic and acidic residues" evidence="6">
    <location>
        <begin position="435"/>
        <end position="445"/>
    </location>
</feature>
<protein>
    <recommendedName>
        <fullName evidence="11">C-terminal binding protein 2</fullName>
    </recommendedName>
</protein>
<evidence type="ECO:0000256" key="4">
    <source>
        <dbReference type="ARBA" id="ARBA00023242"/>
    </source>
</evidence>
<dbReference type="InterPro" id="IPR006139">
    <property type="entry name" value="D-isomer_2_OHA_DH_cat_dom"/>
</dbReference>
<dbReference type="EMBL" id="AFYH01039569">
    <property type="status" value="NOT_ANNOTATED_CDS"/>
    <property type="molecule type" value="Genomic_DNA"/>
</dbReference>
<keyword evidence="10" id="KW-1185">Reference proteome</keyword>
<dbReference type="SUPFAM" id="SSF51735">
    <property type="entry name" value="NAD(P)-binding Rossmann-fold domains"/>
    <property type="match status" value="1"/>
</dbReference>
<accession>H3BDK4</accession>
<name>H3BDK4_LATCH</name>
<dbReference type="Pfam" id="PF00389">
    <property type="entry name" value="2-Hacid_dh"/>
    <property type="match status" value="1"/>
</dbReference>
<organism evidence="9 10">
    <name type="scientific">Latimeria chalumnae</name>
    <name type="common">Coelacanth</name>
    <dbReference type="NCBI Taxonomy" id="7897"/>
    <lineage>
        <taxon>Eukaryota</taxon>
        <taxon>Metazoa</taxon>
        <taxon>Chordata</taxon>
        <taxon>Craniata</taxon>
        <taxon>Vertebrata</taxon>
        <taxon>Euteleostomi</taxon>
        <taxon>Coelacanthiformes</taxon>
        <taxon>Coelacanthidae</taxon>
        <taxon>Latimeria</taxon>
    </lineage>
</organism>
<keyword evidence="3 5" id="KW-0560">Oxidoreductase</keyword>